<evidence type="ECO:0000256" key="3">
    <source>
        <dbReference type="ARBA" id="ARBA00023015"/>
    </source>
</evidence>
<keyword evidence="5" id="KW-0539">Nucleus</keyword>
<dbReference type="SMART" id="SM00066">
    <property type="entry name" value="GAL4"/>
    <property type="match status" value="1"/>
</dbReference>
<dbReference type="InParanoid" id="A0A401GV63"/>
<comment type="caution">
    <text evidence="8">The sequence shown here is derived from an EMBL/GenBank/DDBJ whole genome shotgun (WGS) entry which is preliminary data.</text>
</comment>
<dbReference type="EMBL" id="BFAD01000008">
    <property type="protein sequence ID" value="GBE86092.1"/>
    <property type="molecule type" value="Genomic_DNA"/>
</dbReference>
<dbReference type="Proteomes" id="UP000287166">
    <property type="component" value="Unassembled WGS sequence"/>
</dbReference>
<keyword evidence="3" id="KW-0805">Transcription regulation</keyword>
<dbReference type="GO" id="GO:0005634">
    <property type="term" value="C:nucleus"/>
    <property type="evidence" value="ECO:0007669"/>
    <property type="project" value="UniProtKB-SubCell"/>
</dbReference>
<protein>
    <recommendedName>
        <fullName evidence="7">Zn(2)-C6 fungal-type domain-containing protein</fullName>
    </recommendedName>
</protein>
<evidence type="ECO:0000256" key="2">
    <source>
        <dbReference type="ARBA" id="ARBA00022723"/>
    </source>
</evidence>
<evidence type="ECO:0000313" key="8">
    <source>
        <dbReference type="EMBL" id="GBE86092.1"/>
    </source>
</evidence>
<evidence type="ECO:0000256" key="1">
    <source>
        <dbReference type="ARBA" id="ARBA00004123"/>
    </source>
</evidence>
<dbReference type="OrthoDB" id="39175at2759"/>
<proteinExistence type="predicted"/>
<dbReference type="GO" id="GO:0003677">
    <property type="term" value="F:DNA binding"/>
    <property type="evidence" value="ECO:0007669"/>
    <property type="project" value="InterPro"/>
</dbReference>
<feature type="compositionally biased region" description="Low complexity" evidence="6">
    <location>
        <begin position="8"/>
        <end position="20"/>
    </location>
</feature>
<gene>
    <name evidence="8" type="ORF">SCP_0806160</name>
</gene>
<evidence type="ECO:0000259" key="7">
    <source>
        <dbReference type="PROSITE" id="PS50048"/>
    </source>
</evidence>
<dbReference type="InterPro" id="IPR050815">
    <property type="entry name" value="TF_fung"/>
</dbReference>
<feature type="region of interest" description="Disordered" evidence="6">
    <location>
        <begin position="709"/>
        <end position="751"/>
    </location>
</feature>
<dbReference type="AlphaFoldDB" id="A0A401GV63"/>
<evidence type="ECO:0000256" key="5">
    <source>
        <dbReference type="ARBA" id="ARBA00023242"/>
    </source>
</evidence>
<dbReference type="CDD" id="cd00067">
    <property type="entry name" value="GAL4"/>
    <property type="match status" value="1"/>
</dbReference>
<dbReference type="PANTHER" id="PTHR47338:SF29">
    <property type="entry name" value="ZN(2)-C6 FUNGAL-TYPE DOMAIN-CONTAINING PROTEIN"/>
    <property type="match status" value="1"/>
</dbReference>
<dbReference type="GeneID" id="38783009"/>
<evidence type="ECO:0000313" key="9">
    <source>
        <dbReference type="Proteomes" id="UP000287166"/>
    </source>
</evidence>
<dbReference type="SUPFAM" id="SSF57701">
    <property type="entry name" value="Zn2/Cys6 DNA-binding domain"/>
    <property type="match status" value="1"/>
</dbReference>
<dbReference type="InterPro" id="IPR036864">
    <property type="entry name" value="Zn2-C6_fun-type_DNA-bd_sf"/>
</dbReference>
<dbReference type="Gene3D" id="4.10.240.10">
    <property type="entry name" value="Zn(2)-C6 fungal-type DNA-binding domain"/>
    <property type="match status" value="1"/>
</dbReference>
<dbReference type="GO" id="GO:0000981">
    <property type="term" value="F:DNA-binding transcription factor activity, RNA polymerase II-specific"/>
    <property type="evidence" value="ECO:0007669"/>
    <property type="project" value="InterPro"/>
</dbReference>
<evidence type="ECO:0000256" key="4">
    <source>
        <dbReference type="ARBA" id="ARBA00023163"/>
    </source>
</evidence>
<dbReference type="CDD" id="cd12148">
    <property type="entry name" value="fungal_TF_MHR"/>
    <property type="match status" value="1"/>
</dbReference>
<dbReference type="GO" id="GO:0008270">
    <property type="term" value="F:zinc ion binding"/>
    <property type="evidence" value="ECO:0007669"/>
    <property type="project" value="InterPro"/>
</dbReference>
<keyword evidence="4" id="KW-0804">Transcription</keyword>
<reference evidence="8 9" key="1">
    <citation type="journal article" date="2018" name="Sci. Rep.">
        <title>Genome sequence of the cauliflower mushroom Sparassis crispa (Hanabiratake) and its association with beneficial usage.</title>
        <authorList>
            <person name="Kiyama R."/>
            <person name="Furutani Y."/>
            <person name="Kawaguchi K."/>
            <person name="Nakanishi T."/>
        </authorList>
    </citation>
    <scope>NUCLEOTIDE SEQUENCE [LARGE SCALE GENOMIC DNA]</scope>
</reference>
<dbReference type="GO" id="GO:0006351">
    <property type="term" value="P:DNA-templated transcription"/>
    <property type="evidence" value="ECO:0007669"/>
    <property type="project" value="InterPro"/>
</dbReference>
<sequence>MPKTLPVSNTNPSTSSSPSPHVLRRNQACHQCRRRKLKCDANRPCSTCVRSHAYAVAHAPPGANLPAHPECTFDAVSTETVQQEPQEHPKNRFERLERKINELEALLREKDKMTSEAFIPPANNPNDPLYLNSALDPILALESQMALQNAGQPLDFAQFHAGTALDNLADVASLMDTPTPPLPSSSATIASSSPSGSDSHLDMLTASWPKNLPNPDFLRHLVEAYFAFNADAGRLFHGPTFLTSLSLPPTHHDFPSTAVLHAICAVGSMYTGAVPPPPIPSYTVPADDPWPGHLKNAEHWSDTFAELQVKYARAEIEEMIYNGVKLLQVVQSQILIASWYWSNAKWSSIYTATGLSVRFLMPLGLNVCPPFHGLYNGHRPPSLIPPAKTVIEDEMRRNVFWLAYASERIHGCSHAWAILLDDLDVSQLLPVRGDQFEQGMLVLPEDRQWSHDRNVLTIHPVGQVDAFTLYIKACMMLSRVKNFNMRFRARYYVGDPAVASYSPAAYSAMAGGSHAHIDERERSQRPRDVRDTPAFVELDQLVAAFLPSFPPHLRNPLQHNTVNVHLFSACNAPHLAQILLHESHAIIGAASCISSVKILNAARRILNLLYDVCSTSYDLALLGHFANICWFMAGRILVRFLDVATQMKSEEQCTILKVELEFIRSTLSRVGERVPLAHRYGKMLQDFNVHICGEPQTQDYAEPLHLHQSTSASPDAHYGEAQPAINPALAGPRPHHRHPRASAGSVRSMTS</sequence>
<dbReference type="PROSITE" id="PS50048">
    <property type="entry name" value="ZN2_CY6_FUNGAL_2"/>
    <property type="match status" value="1"/>
</dbReference>
<dbReference type="PANTHER" id="PTHR47338">
    <property type="entry name" value="ZN(II)2CYS6 TRANSCRIPTION FACTOR (EUROFUNG)-RELATED"/>
    <property type="match status" value="1"/>
</dbReference>
<comment type="subcellular location">
    <subcellularLocation>
        <location evidence="1">Nucleus</location>
    </subcellularLocation>
</comment>
<dbReference type="RefSeq" id="XP_027617005.1">
    <property type="nucleotide sequence ID" value="XM_027761204.1"/>
</dbReference>
<evidence type="ECO:0000256" key="6">
    <source>
        <dbReference type="SAM" id="MobiDB-lite"/>
    </source>
</evidence>
<dbReference type="Pfam" id="PF00172">
    <property type="entry name" value="Zn_clus"/>
    <property type="match status" value="1"/>
</dbReference>
<dbReference type="InterPro" id="IPR007219">
    <property type="entry name" value="XnlR_reg_dom"/>
</dbReference>
<keyword evidence="9" id="KW-1185">Reference proteome</keyword>
<organism evidence="8 9">
    <name type="scientific">Sparassis crispa</name>
    <dbReference type="NCBI Taxonomy" id="139825"/>
    <lineage>
        <taxon>Eukaryota</taxon>
        <taxon>Fungi</taxon>
        <taxon>Dikarya</taxon>
        <taxon>Basidiomycota</taxon>
        <taxon>Agaricomycotina</taxon>
        <taxon>Agaricomycetes</taxon>
        <taxon>Polyporales</taxon>
        <taxon>Sparassidaceae</taxon>
        <taxon>Sparassis</taxon>
    </lineage>
</organism>
<dbReference type="InterPro" id="IPR001138">
    <property type="entry name" value="Zn2Cys6_DnaBD"/>
</dbReference>
<accession>A0A401GV63</accession>
<dbReference type="Pfam" id="PF04082">
    <property type="entry name" value="Fungal_trans"/>
    <property type="match status" value="1"/>
</dbReference>
<dbReference type="STRING" id="139825.A0A401GV63"/>
<name>A0A401GV63_9APHY</name>
<feature type="domain" description="Zn(2)-C6 fungal-type" evidence="7">
    <location>
        <begin position="28"/>
        <end position="73"/>
    </location>
</feature>
<keyword evidence="2" id="KW-0479">Metal-binding</keyword>
<feature type="region of interest" description="Disordered" evidence="6">
    <location>
        <begin position="1"/>
        <end position="23"/>
    </location>
</feature>